<dbReference type="Gene3D" id="3.40.190.10">
    <property type="entry name" value="Periplasmic binding protein-like II"/>
    <property type="match status" value="2"/>
</dbReference>
<dbReference type="PANTHER" id="PTHR30006">
    <property type="entry name" value="THIAMINE-BINDING PERIPLASMIC PROTEIN-RELATED"/>
    <property type="match status" value="1"/>
</dbReference>
<evidence type="ECO:0000256" key="2">
    <source>
        <dbReference type="SAM" id="SignalP"/>
    </source>
</evidence>
<dbReference type="PANTHER" id="PTHR30006:SF2">
    <property type="entry name" value="ABC TRANSPORTER SUBSTRATE-BINDING PROTEIN"/>
    <property type="match status" value="1"/>
</dbReference>
<dbReference type="InterPro" id="IPR006059">
    <property type="entry name" value="SBP"/>
</dbReference>
<sequence>MTFNLSRRAFTLTALSALAAPALISPTKALAQSGRVVAATFPGTWEDAYRTILTPMVKEAGYDLTIAPALAQDQIAKLMASPGQPPYDALLVSPGQSAILIEAGLIEKIDPTKLKNWDKLAPMAQNEWGPYVTVEVNGIAYNPEVVEKPSGYKALFEDPQYAGQVAQIGFGSNTATMAWTEINKLYGGTYDNMQPVFDLIKDHLKDLIIATSGSNQMTMYQQGEVAVFMASTGNVAKLKELGMPAEFAHPESGSPAVPVSIHLVKGASDPDAVYAYMDAAISAAAQTQLGEAPTAMIPTNTEVPFSSVVAEYVTPEQLAAAVYPDWAAINKHRAEWTETFDRIVSQ</sequence>
<keyword evidence="4" id="KW-1185">Reference proteome</keyword>
<dbReference type="Proteomes" id="UP000319255">
    <property type="component" value="Unassembled WGS sequence"/>
</dbReference>
<evidence type="ECO:0000313" key="4">
    <source>
        <dbReference type="Proteomes" id="UP000319255"/>
    </source>
</evidence>
<accession>A0A501WDV8</accession>
<dbReference type="EMBL" id="VFRP01000025">
    <property type="protein sequence ID" value="TPE48073.1"/>
    <property type="molecule type" value="Genomic_DNA"/>
</dbReference>
<feature type="chain" id="PRO_5021244668" evidence="2">
    <location>
        <begin position="32"/>
        <end position="346"/>
    </location>
</feature>
<name>A0A501WDV8_9RHOB</name>
<dbReference type="SUPFAM" id="SSF53850">
    <property type="entry name" value="Periplasmic binding protein-like II"/>
    <property type="match status" value="1"/>
</dbReference>
<reference evidence="3 4" key="1">
    <citation type="submission" date="2019-06" db="EMBL/GenBank/DDBJ databases">
        <title>A novel bacterium of genus Amaricoccus, isolated from marine sediment.</title>
        <authorList>
            <person name="Huang H."/>
            <person name="Mo K."/>
            <person name="Hu Y."/>
        </authorList>
    </citation>
    <scope>NUCLEOTIDE SEQUENCE [LARGE SCALE GENOMIC DNA]</scope>
    <source>
        <strain evidence="3 4">HB172011</strain>
    </source>
</reference>
<gene>
    <name evidence="3" type="ORF">FJM51_18825</name>
</gene>
<protein>
    <submittedName>
        <fullName evidence="3">Extracellular solute-binding protein</fullName>
    </submittedName>
</protein>
<dbReference type="InterPro" id="IPR006311">
    <property type="entry name" value="TAT_signal"/>
</dbReference>
<comment type="caution">
    <text evidence="3">The sequence shown here is derived from an EMBL/GenBank/DDBJ whole genome shotgun (WGS) entry which is preliminary data.</text>
</comment>
<organism evidence="3 4">
    <name type="scientific">Amaricoccus solimangrovi</name>
    <dbReference type="NCBI Taxonomy" id="2589815"/>
    <lineage>
        <taxon>Bacteria</taxon>
        <taxon>Pseudomonadati</taxon>
        <taxon>Pseudomonadota</taxon>
        <taxon>Alphaproteobacteria</taxon>
        <taxon>Rhodobacterales</taxon>
        <taxon>Paracoccaceae</taxon>
        <taxon>Amaricoccus</taxon>
    </lineage>
</organism>
<dbReference type="AlphaFoldDB" id="A0A501WDV8"/>
<dbReference type="GO" id="GO:0030976">
    <property type="term" value="F:thiamine pyrophosphate binding"/>
    <property type="evidence" value="ECO:0007669"/>
    <property type="project" value="TreeGrafter"/>
</dbReference>
<dbReference type="PROSITE" id="PS51318">
    <property type="entry name" value="TAT"/>
    <property type="match status" value="1"/>
</dbReference>
<proteinExistence type="predicted"/>
<dbReference type="RefSeq" id="WP_140455679.1">
    <property type="nucleotide sequence ID" value="NZ_VFRP01000025.1"/>
</dbReference>
<dbReference type="GO" id="GO:0030288">
    <property type="term" value="C:outer membrane-bounded periplasmic space"/>
    <property type="evidence" value="ECO:0007669"/>
    <property type="project" value="TreeGrafter"/>
</dbReference>
<dbReference type="Pfam" id="PF13416">
    <property type="entry name" value="SBP_bac_8"/>
    <property type="match status" value="1"/>
</dbReference>
<dbReference type="GO" id="GO:0015888">
    <property type="term" value="P:thiamine transport"/>
    <property type="evidence" value="ECO:0007669"/>
    <property type="project" value="TreeGrafter"/>
</dbReference>
<keyword evidence="1 2" id="KW-0732">Signal</keyword>
<evidence type="ECO:0000313" key="3">
    <source>
        <dbReference type="EMBL" id="TPE48073.1"/>
    </source>
</evidence>
<dbReference type="GO" id="GO:0030975">
    <property type="term" value="F:thiamine binding"/>
    <property type="evidence" value="ECO:0007669"/>
    <property type="project" value="TreeGrafter"/>
</dbReference>
<feature type="signal peptide" evidence="2">
    <location>
        <begin position="1"/>
        <end position="31"/>
    </location>
</feature>
<dbReference type="OrthoDB" id="6529964at2"/>
<evidence type="ECO:0000256" key="1">
    <source>
        <dbReference type="ARBA" id="ARBA00022729"/>
    </source>
</evidence>